<dbReference type="SUPFAM" id="SSF55874">
    <property type="entry name" value="ATPase domain of HSP90 chaperone/DNA topoisomerase II/histidine kinase"/>
    <property type="match status" value="1"/>
</dbReference>
<name>A0A382UYR0_9ZZZZ</name>
<organism evidence="4">
    <name type="scientific">marine metagenome</name>
    <dbReference type="NCBI Taxonomy" id="408172"/>
    <lineage>
        <taxon>unclassified sequences</taxon>
        <taxon>metagenomes</taxon>
        <taxon>ecological metagenomes</taxon>
    </lineage>
</organism>
<accession>A0A382UYR0</accession>
<dbReference type="PANTHER" id="PTHR10073">
    <property type="entry name" value="DNA MISMATCH REPAIR PROTEIN MLH, PMS, MUTL"/>
    <property type="match status" value="1"/>
</dbReference>
<dbReference type="Gene3D" id="3.30.565.10">
    <property type="entry name" value="Histidine kinase-like ATPase, C-terminal domain"/>
    <property type="match status" value="1"/>
</dbReference>
<evidence type="ECO:0000313" key="4">
    <source>
        <dbReference type="EMBL" id="SVD39369.1"/>
    </source>
</evidence>
<keyword evidence="2" id="KW-0227">DNA damage</keyword>
<dbReference type="GO" id="GO:0005524">
    <property type="term" value="F:ATP binding"/>
    <property type="evidence" value="ECO:0007669"/>
    <property type="project" value="InterPro"/>
</dbReference>
<sequence length="203" mass="21914">VAIEILKPSVISKISAGEVVERPASVVKELLENSLDAGARSVEIDILDSGLGQIKVADDGSGISASEVELVFARHATSKLNSEADLENIKTLGFRGEALASIAAVSRVELVTRFSSEDTGVRLSLVDGKLKNRVSVGVPPGTIIQVDNLFYNVPPRLKFLKSGSTERSLIKRIVSRYAMAYPDIRFSFMSDNRKGFQTYGNGN</sequence>
<reference evidence="4" key="1">
    <citation type="submission" date="2018-05" db="EMBL/GenBank/DDBJ databases">
        <authorList>
            <person name="Lanie J.A."/>
            <person name="Ng W.-L."/>
            <person name="Kazmierczak K.M."/>
            <person name="Andrzejewski T.M."/>
            <person name="Davidsen T.M."/>
            <person name="Wayne K.J."/>
            <person name="Tettelin H."/>
            <person name="Glass J.I."/>
            <person name="Rusch D."/>
            <person name="Podicherti R."/>
            <person name="Tsui H.-C.T."/>
            <person name="Winkler M.E."/>
        </authorList>
    </citation>
    <scope>NUCLEOTIDE SEQUENCE</scope>
</reference>
<feature type="non-terminal residue" evidence="4">
    <location>
        <position position="1"/>
    </location>
</feature>
<dbReference type="NCBIfam" id="TIGR00585">
    <property type="entry name" value="mutl"/>
    <property type="match status" value="1"/>
</dbReference>
<dbReference type="FunFam" id="3.30.565.10:FF:000003">
    <property type="entry name" value="DNA mismatch repair endonuclease MutL"/>
    <property type="match status" value="1"/>
</dbReference>
<dbReference type="InterPro" id="IPR038973">
    <property type="entry name" value="MutL/Mlh/Pms-like"/>
</dbReference>
<dbReference type="Pfam" id="PF13589">
    <property type="entry name" value="HATPase_c_3"/>
    <property type="match status" value="1"/>
</dbReference>
<dbReference type="CDD" id="cd16926">
    <property type="entry name" value="HATPase_MutL-MLH-PMS-like"/>
    <property type="match status" value="1"/>
</dbReference>
<dbReference type="InterPro" id="IPR002099">
    <property type="entry name" value="MutL/Mlh/PMS"/>
</dbReference>
<dbReference type="GO" id="GO:0006298">
    <property type="term" value="P:mismatch repair"/>
    <property type="evidence" value="ECO:0007669"/>
    <property type="project" value="InterPro"/>
</dbReference>
<feature type="non-terminal residue" evidence="4">
    <location>
        <position position="203"/>
    </location>
</feature>
<dbReference type="GO" id="GO:0030983">
    <property type="term" value="F:mismatched DNA binding"/>
    <property type="evidence" value="ECO:0007669"/>
    <property type="project" value="InterPro"/>
</dbReference>
<protein>
    <recommendedName>
        <fullName evidence="5">DNA mismatch repair protein S5 domain-containing protein</fullName>
    </recommendedName>
</protein>
<dbReference type="GO" id="GO:0032300">
    <property type="term" value="C:mismatch repair complex"/>
    <property type="evidence" value="ECO:0007669"/>
    <property type="project" value="InterPro"/>
</dbReference>
<dbReference type="InterPro" id="IPR036890">
    <property type="entry name" value="HATPase_C_sf"/>
</dbReference>
<evidence type="ECO:0000256" key="1">
    <source>
        <dbReference type="ARBA" id="ARBA00006082"/>
    </source>
</evidence>
<gene>
    <name evidence="4" type="ORF">METZ01_LOCUS392223</name>
</gene>
<dbReference type="InterPro" id="IPR014762">
    <property type="entry name" value="DNA_mismatch_repair_CS"/>
</dbReference>
<dbReference type="EMBL" id="UINC01147823">
    <property type="protein sequence ID" value="SVD39369.1"/>
    <property type="molecule type" value="Genomic_DNA"/>
</dbReference>
<comment type="similarity">
    <text evidence="1">Belongs to the DNA mismatch repair MutL/HexB family.</text>
</comment>
<dbReference type="GO" id="GO:0140664">
    <property type="term" value="F:ATP-dependent DNA damage sensor activity"/>
    <property type="evidence" value="ECO:0007669"/>
    <property type="project" value="InterPro"/>
</dbReference>
<proteinExistence type="inferred from homology"/>
<dbReference type="PROSITE" id="PS00058">
    <property type="entry name" value="DNA_MISMATCH_REPAIR_1"/>
    <property type="match status" value="1"/>
</dbReference>
<dbReference type="AlphaFoldDB" id="A0A382UYR0"/>
<dbReference type="PANTHER" id="PTHR10073:SF12">
    <property type="entry name" value="DNA MISMATCH REPAIR PROTEIN MLH1"/>
    <property type="match status" value="1"/>
</dbReference>
<dbReference type="GO" id="GO:0016887">
    <property type="term" value="F:ATP hydrolysis activity"/>
    <property type="evidence" value="ECO:0007669"/>
    <property type="project" value="InterPro"/>
</dbReference>
<evidence type="ECO:0000256" key="3">
    <source>
        <dbReference type="ARBA" id="ARBA00023204"/>
    </source>
</evidence>
<keyword evidence="3" id="KW-0234">DNA repair</keyword>
<evidence type="ECO:0008006" key="5">
    <source>
        <dbReference type="Google" id="ProtNLM"/>
    </source>
</evidence>
<evidence type="ECO:0000256" key="2">
    <source>
        <dbReference type="ARBA" id="ARBA00022763"/>
    </source>
</evidence>